<proteinExistence type="predicted"/>
<protein>
    <submittedName>
        <fullName evidence="2">Uncharacterized protein</fullName>
    </submittedName>
</protein>
<dbReference type="AlphaFoldDB" id="A0A4Y1WVZ5"/>
<keyword evidence="1" id="KW-0812">Transmembrane</keyword>
<keyword evidence="1" id="KW-0472">Membrane</keyword>
<sequence length="253" mass="27365">MGVYCFFADGANAVYEDENLKVMIGIDGGHPCWIVANKSDRTLYIDKGNSFSYKNNTPTCLFSNASYTSGKEKNSGVGINLGSVANAVGIGGIAGTLMNGMNVGGGRTTQNSTTIQEQRVLALAPKAVYKLCDWTIDASDFAQIGFRPRKIGRTWHFENTNTPYSVRGVLRYSQTEDFAETQDITVSNYVNDIVLDKRQSLRKFKKARVVNNPIYANRSFCVFLEGQNYAATAYLVGGCLAVGVIAGAVAASA</sequence>
<organism evidence="2 3">
    <name type="scientific">Alistipes communis</name>
    <dbReference type="NCBI Taxonomy" id="2585118"/>
    <lineage>
        <taxon>Bacteria</taxon>
        <taxon>Pseudomonadati</taxon>
        <taxon>Bacteroidota</taxon>
        <taxon>Bacteroidia</taxon>
        <taxon>Bacteroidales</taxon>
        <taxon>Rikenellaceae</taxon>
        <taxon>Alistipes</taxon>
    </lineage>
</organism>
<name>A0A4Y1WVZ5_9BACT</name>
<evidence type="ECO:0000313" key="3">
    <source>
        <dbReference type="Proteomes" id="UP000318946"/>
    </source>
</evidence>
<dbReference type="KEGG" id="acou:A5CBH24_24100"/>
<keyword evidence="1" id="KW-1133">Transmembrane helix</keyword>
<keyword evidence="3" id="KW-1185">Reference proteome</keyword>
<feature type="transmembrane region" description="Helical" evidence="1">
    <location>
        <begin position="229"/>
        <end position="251"/>
    </location>
</feature>
<dbReference type="Proteomes" id="UP000318946">
    <property type="component" value="Chromosome"/>
</dbReference>
<evidence type="ECO:0000313" key="2">
    <source>
        <dbReference type="EMBL" id="BBL05097.1"/>
    </source>
</evidence>
<reference evidence="3" key="1">
    <citation type="submission" date="2019-06" db="EMBL/GenBank/DDBJ databases">
        <title>Alistipes onderdonkii subsp. vulgaris subsp. nov., Alistipes dispar sp. nov. and Alistipes communis sp. nov., isolated from human faeces, and creation of Alistipes onderdonkii subsp. onderdonkii subsp. nov.</title>
        <authorList>
            <person name="Sakamoto M."/>
            <person name="Ikeyama N."/>
            <person name="Ogata Y."/>
            <person name="Suda W."/>
            <person name="Iino T."/>
            <person name="Hattori M."/>
            <person name="Ohkuma M."/>
        </authorList>
    </citation>
    <scope>NUCLEOTIDE SEQUENCE [LARGE SCALE GENOMIC DNA]</scope>
    <source>
        <strain evidence="3">5CBH24</strain>
    </source>
</reference>
<gene>
    <name evidence="2" type="ORF">A5CBH24_24100</name>
</gene>
<dbReference type="EMBL" id="AP019735">
    <property type="protein sequence ID" value="BBL05097.1"/>
    <property type="molecule type" value="Genomic_DNA"/>
</dbReference>
<accession>A0A4Y1WVZ5</accession>
<evidence type="ECO:0000256" key="1">
    <source>
        <dbReference type="SAM" id="Phobius"/>
    </source>
</evidence>